<gene>
    <name evidence="1" type="ORF">E4Z61_13635</name>
</gene>
<dbReference type="EMBL" id="CP038469">
    <property type="protein sequence ID" value="QBX81352.1"/>
    <property type="molecule type" value="Genomic_DNA"/>
</dbReference>
<evidence type="ECO:0000313" key="1">
    <source>
        <dbReference type="EMBL" id="QBX81352.1"/>
    </source>
</evidence>
<proteinExistence type="predicted"/>
<dbReference type="Proteomes" id="UP000296284">
    <property type="component" value="Chromosome"/>
</dbReference>
<evidence type="ECO:0000313" key="2">
    <source>
        <dbReference type="Proteomes" id="UP000296284"/>
    </source>
</evidence>
<protein>
    <submittedName>
        <fullName evidence="1">Phosphoserine phosphatase</fullName>
    </submittedName>
</protein>
<reference evidence="1 2" key="1">
    <citation type="submission" date="2019-03" db="EMBL/GenBank/DDBJ databases">
        <title>Complete genome sequence of Citrobacter sp. SNU WT2 isolated from diseased rainbow trout.</title>
        <authorList>
            <person name="Oh W.T."/>
            <person name="Park S.C."/>
        </authorList>
    </citation>
    <scope>NUCLEOTIDE SEQUENCE [LARGE SCALE GENOMIC DNA]</scope>
    <source>
        <strain evidence="1 2">SNU WT2</strain>
    </source>
</reference>
<accession>A0ABX5T4G3</accession>
<sequence length="49" mass="5594">MKSEFQFCASHIPPAENLRLNVARSAGYRVASCVIFPWMIPTRTILQEL</sequence>
<keyword evidence="2" id="KW-1185">Reference proteome</keyword>
<name>A0ABX5T4G3_9ENTR</name>
<organism evidence="1 2">
    <name type="scientific">Citrobacter tructae</name>
    <dbReference type="NCBI Taxonomy" id="2562449"/>
    <lineage>
        <taxon>Bacteria</taxon>
        <taxon>Pseudomonadati</taxon>
        <taxon>Pseudomonadota</taxon>
        <taxon>Gammaproteobacteria</taxon>
        <taxon>Enterobacterales</taxon>
        <taxon>Enterobacteriaceae</taxon>
        <taxon>Citrobacter</taxon>
    </lineage>
</organism>